<gene>
    <name evidence="3" type="ORF">GCM10011349_12660</name>
</gene>
<feature type="region of interest" description="Disordered" evidence="1">
    <location>
        <begin position="1"/>
        <end position="24"/>
    </location>
</feature>
<proteinExistence type="predicted"/>
<name>A0ABQ2JJC4_9SPHN</name>
<evidence type="ECO:0000259" key="2">
    <source>
        <dbReference type="Pfam" id="PF04542"/>
    </source>
</evidence>
<organism evidence="3 4">
    <name type="scientific">Novosphingobium indicum</name>
    <dbReference type="NCBI Taxonomy" id="462949"/>
    <lineage>
        <taxon>Bacteria</taxon>
        <taxon>Pseudomonadati</taxon>
        <taxon>Pseudomonadota</taxon>
        <taxon>Alphaproteobacteria</taxon>
        <taxon>Sphingomonadales</taxon>
        <taxon>Sphingomonadaceae</taxon>
        <taxon>Novosphingobium</taxon>
    </lineage>
</organism>
<evidence type="ECO:0000256" key="1">
    <source>
        <dbReference type="SAM" id="MobiDB-lite"/>
    </source>
</evidence>
<evidence type="ECO:0000313" key="3">
    <source>
        <dbReference type="EMBL" id="GGN46007.1"/>
    </source>
</evidence>
<dbReference type="EMBL" id="BMLK01000005">
    <property type="protein sequence ID" value="GGN46007.1"/>
    <property type="molecule type" value="Genomic_DNA"/>
</dbReference>
<dbReference type="InterPro" id="IPR007627">
    <property type="entry name" value="RNA_pol_sigma70_r2"/>
</dbReference>
<dbReference type="Gene3D" id="1.10.1740.10">
    <property type="match status" value="1"/>
</dbReference>
<dbReference type="InterPro" id="IPR013325">
    <property type="entry name" value="RNA_pol_sigma_r2"/>
</dbReference>
<evidence type="ECO:0000313" key="4">
    <source>
        <dbReference type="Proteomes" id="UP000605099"/>
    </source>
</evidence>
<reference evidence="4" key="1">
    <citation type="journal article" date="2019" name="Int. J. Syst. Evol. Microbiol.">
        <title>The Global Catalogue of Microorganisms (GCM) 10K type strain sequencing project: providing services to taxonomists for standard genome sequencing and annotation.</title>
        <authorList>
            <consortium name="The Broad Institute Genomics Platform"/>
            <consortium name="The Broad Institute Genome Sequencing Center for Infectious Disease"/>
            <person name="Wu L."/>
            <person name="Ma J."/>
        </authorList>
    </citation>
    <scope>NUCLEOTIDE SEQUENCE [LARGE SCALE GENOMIC DNA]</scope>
    <source>
        <strain evidence="4">CGMCC 1.6784</strain>
    </source>
</reference>
<dbReference type="Proteomes" id="UP000605099">
    <property type="component" value="Unassembled WGS sequence"/>
</dbReference>
<dbReference type="SUPFAM" id="SSF88946">
    <property type="entry name" value="Sigma2 domain of RNA polymerase sigma factors"/>
    <property type="match status" value="1"/>
</dbReference>
<accession>A0ABQ2JJC4</accession>
<protein>
    <recommendedName>
        <fullName evidence="2">RNA polymerase sigma-70 region 2 domain-containing protein</fullName>
    </recommendedName>
</protein>
<comment type="caution">
    <text evidence="3">The sequence shown here is derived from an EMBL/GenBank/DDBJ whole genome shotgun (WGS) entry which is preliminary data.</text>
</comment>
<feature type="domain" description="RNA polymerase sigma-70 region 2" evidence="2">
    <location>
        <begin position="39"/>
        <end position="94"/>
    </location>
</feature>
<dbReference type="Pfam" id="PF04542">
    <property type="entry name" value="Sigma70_r2"/>
    <property type="match status" value="1"/>
</dbReference>
<keyword evidence="4" id="KW-1185">Reference proteome</keyword>
<sequence>MFDTYTDSAIDAENRPSSFGDDAGETKRRLVRTELAYCYQRYRSMATRRLRDEIVADDVMQAFALKALEHFEQLRDAKAVQAWLRRLFEATLIDLGTRCQRDVASGRPNAAEL</sequence>